<evidence type="ECO:0008006" key="4">
    <source>
        <dbReference type="Google" id="ProtNLM"/>
    </source>
</evidence>
<organism evidence="2 3">
    <name type="scientific">Photorhabdus khanii subsp. guanajuatensis</name>
    <dbReference type="NCBI Taxonomy" id="2100166"/>
    <lineage>
        <taxon>Bacteria</taxon>
        <taxon>Pseudomonadati</taxon>
        <taxon>Pseudomonadota</taxon>
        <taxon>Gammaproteobacteria</taxon>
        <taxon>Enterobacterales</taxon>
        <taxon>Morganellaceae</taxon>
        <taxon>Photorhabdus</taxon>
    </lineage>
</organism>
<dbReference type="Proteomes" id="UP000295598">
    <property type="component" value="Unassembled WGS sequence"/>
</dbReference>
<gene>
    <name evidence="2" type="ORF">C5467_02235</name>
</gene>
<dbReference type="Pfam" id="PF13988">
    <property type="entry name" value="DUF4225"/>
    <property type="match status" value="1"/>
</dbReference>
<comment type="caution">
    <text evidence="2">The sequence shown here is derived from an EMBL/GenBank/DDBJ whole genome shotgun (WGS) entry which is preliminary data.</text>
</comment>
<proteinExistence type="predicted"/>
<dbReference type="InterPro" id="IPR025320">
    <property type="entry name" value="DUF4225"/>
</dbReference>
<name>A0A4R4K522_9GAMM</name>
<dbReference type="EMBL" id="PUJY01000002">
    <property type="protein sequence ID" value="TDB62564.1"/>
    <property type="molecule type" value="Genomic_DNA"/>
</dbReference>
<reference evidence="2 3" key="1">
    <citation type="journal article" date="2019" name="Int. J. Syst. Evol. Microbiol.">
        <title>Photorhabdus khanii subsp. guanajuatensis subsp. nov., isolated from Heterorhabditis atacamensis, and Photorhabdus luminescens subsp. mexicana subsp. nov., isolated from Heterorhabditis mexicana entomopathogenic nematodes.</title>
        <authorList>
            <person name="Machado R.A.R."/>
            <person name="Bruno P."/>
            <person name="Arce C.C.M."/>
            <person name="Liechti N."/>
            <person name="Kohler A."/>
            <person name="Bernal J."/>
            <person name="Bruggmann R."/>
            <person name="Turlings T.C.J."/>
        </authorList>
    </citation>
    <scope>NUCLEOTIDE SEQUENCE [LARGE SCALE GENOMIC DNA]</scope>
    <source>
        <strain evidence="2 3">MEX20-17</strain>
    </source>
</reference>
<keyword evidence="1" id="KW-1133">Transmembrane helix</keyword>
<keyword evidence="1" id="KW-0472">Membrane</keyword>
<sequence length="119" mass="13303">MKENAILTYILKGVGIVAGVAQVVAGYLYKGYLRQGYEKGFESLGFDKKTGNLVYGGVDIALSGYGLLRNILKPEAWRLFKYINQDYIRSYKNMNGYALGFEIGVDGITIKSTYDSYNE</sequence>
<evidence type="ECO:0000313" key="2">
    <source>
        <dbReference type="EMBL" id="TDB62564.1"/>
    </source>
</evidence>
<accession>A0A4R4K522</accession>
<evidence type="ECO:0000313" key="3">
    <source>
        <dbReference type="Proteomes" id="UP000295598"/>
    </source>
</evidence>
<keyword evidence="1" id="KW-0812">Transmembrane</keyword>
<dbReference type="AlphaFoldDB" id="A0A4R4K522"/>
<evidence type="ECO:0000256" key="1">
    <source>
        <dbReference type="SAM" id="Phobius"/>
    </source>
</evidence>
<feature type="transmembrane region" description="Helical" evidence="1">
    <location>
        <begin position="6"/>
        <end position="29"/>
    </location>
</feature>
<protein>
    <recommendedName>
        <fullName evidence="4">DUF4225 domain-containing protein</fullName>
    </recommendedName>
</protein>